<evidence type="ECO:0000313" key="2">
    <source>
        <dbReference type="EMBL" id="GAI86676.1"/>
    </source>
</evidence>
<name>X1T5L2_9ZZZZ</name>
<feature type="compositionally biased region" description="Acidic residues" evidence="1">
    <location>
        <begin position="35"/>
        <end position="47"/>
    </location>
</feature>
<protein>
    <submittedName>
        <fullName evidence="2">Uncharacterized protein</fullName>
    </submittedName>
</protein>
<reference evidence="2" key="1">
    <citation type="journal article" date="2014" name="Front. Microbiol.">
        <title>High frequency of phylogenetically diverse reductive dehalogenase-homologous genes in deep subseafloor sedimentary metagenomes.</title>
        <authorList>
            <person name="Kawai M."/>
            <person name="Futagami T."/>
            <person name="Toyoda A."/>
            <person name="Takaki Y."/>
            <person name="Nishi S."/>
            <person name="Hori S."/>
            <person name="Arai W."/>
            <person name="Tsubouchi T."/>
            <person name="Morono Y."/>
            <person name="Uchiyama I."/>
            <person name="Ito T."/>
            <person name="Fujiyama A."/>
            <person name="Inagaki F."/>
            <person name="Takami H."/>
        </authorList>
    </citation>
    <scope>NUCLEOTIDE SEQUENCE</scope>
    <source>
        <strain evidence="2">Expedition CK06-06</strain>
    </source>
</reference>
<sequence length="330" mass="37799">MQNLDDLEFSSPDDTYFPDNSADTHAGLDLMVMEPSEEEGPSEEELEEIKAKTQDETEANAKENTPEDEQELLQALFQKIDPSGQLTKDVGKLTGAEQKQAYEWTTANFSECTGFSQLAVQEQPNTTFSTTSIAPENEISSNLGSIVRSKLDYFSDLSEARNKAKERAKKKRIPTTRFKDYLNVSRAYRRDVGVAKRTYERKLGRFKNFNLYGHGVFHWKRISAIVKASKKYSAMYAEAEASRNAELNSIKESRKNKLISKKEKNQLYGKVRNSFKDNMTDLYIDLFGFPELITDLRVKKMEKARQSIDYVIAGAEREYSKFKGYCEHEV</sequence>
<proteinExistence type="predicted"/>
<organism evidence="2">
    <name type="scientific">marine sediment metagenome</name>
    <dbReference type="NCBI Taxonomy" id="412755"/>
    <lineage>
        <taxon>unclassified sequences</taxon>
        <taxon>metagenomes</taxon>
        <taxon>ecological metagenomes</taxon>
    </lineage>
</organism>
<feature type="compositionally biased region" description="Basic and acidic residues" evidence="1">
    <location>
        <begin position="48"/>
        <end position="65"/>
    </location>
</feature>
<evidence type="ECO:0000256" key="1">
    <source>
        <dbReference type="SAM" id="MobiDB-lite"/>
    </source>
</evidence>
<dbReference type="AlphaFoldDB" id="X1T5L2"/>
<feature type="region of interest" description="Disordered" evidence="1">
    <location>
        <begin position="1"/>
        <end position="69"/>
    </location>
</feature>
<comment type="caution">
    <text evidence="2">The sequence shown here is derived from an EMBL/GenBank/DDBJ whole genome shotgun (WGS) entry which is preliminary data.</text>
</comment>
<dbReference type="EMBL" id="BARW01006151">
    <property type="protein sequence ID" value="GAI86676.1"/>
    <property type="molecule type" value="Genomic_DNA"/>
</dbReference>
<gene>
    <name evidence="2" type="ORF">S12H4_12895</name>
</gene>
<accession>X1T5L2</accession>